<dbReference type="PIR" id="T22678">
    <property type="entry name" value="T22678"/>
</dbReference>
<organism evidence="2 3">
    <name type="scientific">Caenorhabditis elegans</name>
    <dbReference type="NCBI Taxonomy" id="6239"/>
    <lineage>
        <taxon>Eukaryota</taxon>
        <taxon>Metazoa</taxon>
        <taxon>Ecdysozoa</taxon>
        <taxon>Nematoda</taxon>
        <taxon>Chromadorea</taxon>
        <taxon>Rhabditida</taxon>
        <taxon>Rhabditina</taxon>
        <taxon>Rhabditomorpha</taxon>
        <taxon>Rhabditoidea</taxon>
        <taxon>Rhabditidae</taxon>
        <taxon>Peloderinae</taxon>
        <taxon>Caenorhabditis</taxon>
    </lineage>
</organism>
<dbReference type="OrthoDB" id="5790574at2759"/>
<dbReference type="WormBase" id="F54F7.2">
    <property type="protein sequence ID" value="CE37524"/>
    <property type="gene ID" value="WBGene00010064"/>
</dbReference>
<accession>Q20789</accession>
<dbReference type="AlphaFoldDB" id="Q20789"/>
<dbReference type="FunCoup" id="Q20789">
    <property type="interactions" value="1568"/>
</dbReference>
<feature type="chain" id="PRO_5004199053" evidence="1">
    <location>
        <begin position="20"/>
        <end position="322"/>
    </location>
</feature>
<dbReference type="KEGG" id="cel:CELE_F54F7.2"/>
<gene>
    <name evidence="2" type="ORF">CELE_F54F7.2</name>
    <name evidence="2 4" type="ORF">F54F7.2</name>
</gene>
<evidence type="ECO:0000256" key="1">
    <source>
        <dbReference type="SAM" id="SignalP"/>
    </source>
</evidence>
<dbReference type="AGR" id="WB:WBGene00010064"/>
<dbReference type="eggNOG" id="ENOG502THI6">
    <property type="taxonomic scope" value="Eukaryota"/>
</dbReference>
<keyword evidence="1" id="KW-0732">Signal</keyword>
<dbReference type="GeneID" id="186253"/>
<dbReference type="Bgee" id="WBGene00010064">
    <property type="expression patterns" value="Expressed in germ line (C elegans) and 2 other cell types or tissues"/>
</dbReference>
<protein>
    <submittedName>
        <fullName evidence="2">ZP domain-containing protein</fullName>
    </submittedName>
</protein>
<evidence type="ECO:0000313" key="2">
    <source>
        <dbReference type="EMBL" id="CAA91755.2"/>
    </source>
</evidence>
<dbReference type="Proteomes" id="UP000001940">
    <property type="component" value="Chromosome X"/>
</dbReference>
<keyword evidence="5" id="KW-1267">Proteomics identification</keyword>
<sequence>MLLLRIIVSGICLVALAHSYREEPYHTLKVPFSSAKGGQISKEVFIEFYSHTVLTEQDVALRMTVLSSEEVSMSVDKCGKRLFETSEDIKNATYLFTREWIDTILTGIYEICTVKNEYQIDITIDCKGPCNGTIIFSISNQQPENIQDKKSNPAEGSIPFATSGDSVPVNVSSDIGLVIEAAFMNPSVRVEIEVEYSTPYTMVIGKCGLTMLRLEGNGELKKHNFGWDETKLLRLVKATQCPGDNSDTIDYVMSSEKAGSGTLKFSMMRHQSKMDRHPANMFDTMELARGVPKHHPSDEKTPTQSSNVVRTFFVLLLVLIGY</sequence>
<proteinExistence type="evidence at protein level"/>
<name>Q20789_CAEEL</name>
<feature type="signal peptide" evidence="1">
    <location>
        <begin position="1"/>
        <end position="19"/>
    </location>
</feature>
<dbReference type="RefSeq" id="NP_509977.2">
    <property type="nucleotide sequence ID" value="NM_077576.5"/>
</dbReference>
<dbReference type="OMA" id="EFHCHTV"/>
<evidence type="ECO:0007829" key="5">
    <source>
        <dbReference type="PeptideAtlas" id="Q20789"/>
    </source>
</evidence>
<reference evidence="2 3" key="1">
    <citation type="journal article" date="1998" name="Science">
        <title>Genome sequence of the nematode C. elegans: a platform for investigating biology.</title>
        <authorList>
            <consortium name="The C. elegans sequencing consortium"/>
            <person name="Sulson J.E."/>
            <person name="Waterston R."/>
        </authorList>
    </citation>
    <scope>NUCLEOTIDE SEQUENCE [LARGE SCALE GENOMIC DNA]</scope>
    <source>
        <strain evidence="2 3">Bristol N2</strain>
    </source>
</reference>
<keyword evidence="3" id="KW-1185">Reference proteome</keyword>
<evidence type="ECO:0000313" key="3">
    <source>
        <dbReference type="Proteomes" id="UP000001940"/>
    </source>
</evidence>
<dbReference type="HOGENOM" id="CLU_842628_0_0_1"/>
<dbReference type="PaxDb" id="6239-F54F7.2"/>
<dbReference type="CTD" id="186253"/>
<dbReference type="PeptideAtlas" id="Q20789"/>
<dbReference type="InParanoid" id="Q20789"/>
<dbReference type="UCSC" id="F54F7.2">
    <property type="organism name" value="c. elegans"/>
</dbReference>
<evidence type="ECO:0000313" key="4">
    <source>
        <dbReference type="WormBase" id="F54F7.2"/>
    </source>
</evidence>
<dbReference type="EMBL" id="BX284606">
    <property type="protein sequence ID" value="CAA91755.2"/>
    <property type="molecule type" value="Genomic_DNA"/>
</dbReference>